<keyword evidence="1" id="KW-0472">Membrane</keyword>
<feature type="transmembrane region" description="Helical" evidence="1">
    <location>
        <begin position="183"/>
        <end position="212"/>
    </location>
</feature>
<comment type="caution">
    <text evidence="3">The sequence shown here is derived from an EMBL/GenBank/DDBJ whole genome shotgun (WGS) entry which is preliminary data.</text>
</comment>
<keyword evidence="4" id="KW-1185">Reference proteome</keyword>
<dbReference type="NCBIfam" id="NF047510">
    <property type="entry name" value="LIC_10190_fam"/>
    <property type="match status" value="1"/>
</dbReference>
<dbReference type="InterPro" id="IPR058514">
    <property type="entry name" value="DUF8201"/>
</dbReference>
<keyword evidence="1" id="KW-1133">Transmembrane helix</keyword>
<sequence length="540" mass="63790">MLLLLISIIGLLIVNFGVGLIIKNVLKTENQSFVLTSFLGILSITLLQTIIAFFSPANSFVEFVFLIFGSIGFLLFLKKKDLSYLDFRKNINFWFYLLFTMIVFVGSFSPYFYDHSSYYVPTISYLKEFGLVNGISNLDLLLGQTSFWHIYQAIFSHFIDVFFKINTYLLVLFLIYIYERKQYFLLIFIPIFLVFVQQPSPDLPILIITLIVINELMNKREKPILLYLSMFAFCIKPIIFWLPILVILHGFSQKKFSIKWMIPVFGLGILLMIKNIWLFGFPIFPISFPDFDLSWKPSQEILTYSSQIGLLKSYDMKYSYQQVSEFNFFEKIYYWFLIGYKSILNVGILISLLIITIFTFKKKERFYYLLLICLIVKSILIFSFSAQYRFFIDVYLVAIFLLVKNVSEQKAIFTSVFLSVLISTIFTFPGFVQRFDVGKKMTSFSWPQLYQPKENKSVNINTEYKIGNLNFYVPKFPFQKDFFPSLNIYDLKLYDYYGVFPQYIGKDFKQGFYQRKLNQQEKNQLKKIISETEKYNPKVP</sequence>
<feature type="transmembrane region" description="Helical" evidence="1">
    <location>
        <begin position="332"/>
        <end position="360"/>
    </location>
</feature>
<dbReference type="AlphaFoldDB" id="A0A3D9CXF7"/>
<dbReference type="Pfam" id="PF26626">
    <property type="entry name" value="DUF8201"/>
    <property type="match status" value="1"/>
</dbReference>
<feature type="transmembrane region" description="Helical" evidence="1">
    <location>
        <begin position="411"/>
        <end position="432"/>
    </location>
</feature>
<gene>
    <name evidence="3" type="ORF">DRF58_10180</name>
</gene>
<feature type="transmembrane region" description="Helical" evidence="1">
    <location>
        <begin position="224"/>
        <end position="248"/>
    </location>
</feature>
<evidence type="ECO:0000313" key="3">
    <source>
        <dbReference type="EMBL" id="REC70338.1"/>
    </source>
</evidence>
<feature type="transmembrane region" description="Helical" evidence="1">
    <location>
        <begin position="93"/>
        <end position="113"/>
    </location>
</feature>
<dbReference type="OrthoDB" id="344987at2"/>
<evidence type="ECO:0000259" key="2">
    <source>
        <dbReference type="Pfam" id="PF26626"/>
    </source>
</evidence>
<dbReference type="RefSeq" id="WP_116035167.1">
    <property type="nucleotide sequence ID" value="NZ_JBHLVV010000062.1"/>
</dbReference>
<accession>A0A3D9CXF7</accession>
<reference evidence="3 4" key="1">
    <citation type="journal article" date="2006" name="Int. J. Syst. Evol. Microbiol.">
        <title>Chryseobacterium hispanicum sp. nov., isolated from the drinking water distribution system of Sevilla, Spain.</title>
        <authorList>
            <person name="Gallego V."/>
            <person name="Garcia M.T."/>
            <person name="Ventosa A."/>
        </authorList>
    </citation>
    <scope>NUCLEOTIDE SEQUENCE [LARGE SCALE GENOMIC DNA]</scope>
    <source>
        <strain evidence="3 4">KCTC 22104</strain>
    </source>
</reference>
<feature type="domain" description="DUF8201" evidence="2">
    <location>
        <begin position="1"/>
        <end position="395"/>
    </location>
</feature>
<feature type="transmembrane region" description="Helical" evidence="1">
    <location>
        <begin position="367"/>
        <end position="391"/>
    </location>
</feature>
<feature type="transmembrane region" description="Helical" evidence="1">
    <location>
        <begin position="150"/>
        <end position="176"/>
    </location>
</feature>
<evidence type="ECO:0000256" key="1">
    <source>
        <dbReference type="SAM" id="Phobius"/>
    </source>
</evidence>
<keyword evidence="1" id="KW-0812">Transmembrane</keyword>
<feature type="transmembrane region" description="Helical" evidence="1">
    <location>
        <begin position="60"/>
        <end position="77"/>
    </location>
</feature>
<feature type="transmembrane region" description="Helical" evidence="1">
    <location>
        <begin position="6"/>
        <end position="26"/>
    </location>
</feature>
<feature type="transmembrane region" description="Helical" evidence="1">
    <location>
        <begin position="33"/>
        <end position="54"/>
    </location>
</feature>
<name>A0A3D9CXF7_9FLAO</name>
<dbReference type="Proteomes" id="UP000256326">
    <property type="component" value="Unassembled WGS sequence"/>
</dbReference>
<organism evidence="3 4">
    <name type="scientific">Epilithonimonas hispanica</name>
    <dbReference type="NCBI Taxonomy" id="358687"/>
    <lineage>
        <taxon>Bacteria</taxon>
        <taxon>Pseudomonadati</taxon>
        <taxon>Bacteroidota</taxon>
        <taxon>Flavobacteriia</taxon>
        <taxon>Flavobacteriales</taxon>
        <taxon>Weeksellaceae</taxon>
        <taxon>Chryseobacterium group</taxon>
        <taxon>Epilithonimonas</taxon>
    </lineage>
</organism>
<feature type="transmembrane region" description="Helical" evidence="1">
    <location>
        <begin position="260"/>
        <end position="284"/>
    </location>
</feature>
<protein>
    <recommendedName>
        <fullName evidence="2">DUF8201 domain-containing protein</fullName>
    </recommendedName>
</protein>
<dbReference type="EMBL" id="QNUG01000018">
    <property type="protein sequence ID" value="REC70338.1"/>
    <property type="molecule type" value="Genomic_DNA"/>
</dbReference>
<dbReference type="InterPro" id="IPR058065">
    <property type="entry name" value="LIC_10190-like"/>
</dbReference>
<evidence type="ECO:0000313" key="4">
    <source>
        <dbReference type="Proteomes" id="UP000256326"/>
    </source>
</evidence>
<proteinExistence type="predicted"/>